<dbReference type="InterPro" id="IPR036737">
    <property type="entry name" value="OmpA-like_sf"/>
</dbReference>
<organism evidence="7 8">
    <name type="scientific">Parashewanella spongiae</name>
    <dbReference type="NCBI Taxonomy" id="342950"/>
    <lineage>
        <taxon>Bacteria</taxon>
        <taxon>Pseudomonadati</taxon>
        <taxon>Pseudomonadota</taxon>
        <taxon>Gammaproteobacteria</taxon>
        <taxon>Alteromonadales</taxon>
        <taxon>Shewanellaceae</taxon>
        <taxon>Parashewanella</taxon>
    </lineage>
</organism>
<dbReference type="PROSITE" id="PS51123">
    <property type="entry name" value="OMPA_2"/>
    <property type="match status" value="1"/>
</dbReference>
<evidence type="ECO:0000259" key="6">
    <source>
        <dbReference type="PROSITE" id="PS51123"/>
    </source>
</evidence>
<comment type="caution">
    <text evidence="7">The sequence shown here is derived from an EMBL/GenBank/DDBJ whole genome shotgun (WGS) entry which is preliminary data.</text>
</comment>
<dbReference type="PANTHER" id="PTHR30329:SF21">
    <property type="entry name" value="LIPOPROTEIN YIAD-RELATED"/>
    <property type="match status" value="1"/>
</dbReference>
<dbReference type="Proteomes" id="UP000273022">
    <property type="component" value="Unassembled WGS sequence"/>
</dbReference>
<gene>
    <name evidence="7" type="ORF">D5R81_08965</name>
</gene>
<dbReference type="InterPro" id="IPR050330">
    <property type="entry name" value="Bact_OuterMem_StrucFunc"/>
</dbReference>
<feature type="chain" id="PRO_5017372408" evidence="5">
    <location>
        <begin position="19"/>
        <end position="198"/>
    </location>
</feature>
<sequence>MRTLILLLSITLVGACSMSDTVPMNGSTIQKNDLNDQDKDGVIVARDRCMDTIIGAEIDNYGCGTVKSINERKELKVQFANDSAYLAPKYFGQLEELAAFMNKYPTTKVTIEGHCSKSGTYEHNLALSQNRAEAVTAVLSQKFSIDPSRLTAIGYSYDKPLDNSESAYANARNRRVVAELMGEDSSAAYKWTIYTVDQ</sequence>
<name>A0A3A6TQM9_9GAMM</name>
<evidence type="ECO:0000256" key="4">
    <source>
        <dbReference type="PROSITE-ProRule" id="PRU00473"/>
    </source>
</evidence>
<evidence type="ECO:0000256" key="2">
    <source>
        <dbReference type="ARBA" id="ARBA00023136"/>
    </source>
</evidence>
<evidence type="ECO:0000313" key="7">
    <source>
        <dbReference type="EMBL" id="RJY16471.1"/>
    </source>
</evidence>
<accession>A0A3A6TQM9</accession>
<evidence type="ECO:0000256" key="1">
    <source>
        <dbReference type="ARBA" id="ARBA00004442"/>
    </source>
</evidence>
<dbReference type="InterPro" id="IPR006665">
    <property type="entry name" value="OmpA-like"/>
</dbReference>
<feature type="signal peptide" evidence="5">
    <location>
        <begin position="1"/>
        <end position="18"/>
    </location>
</feature>
<dbReference type="SUPFAM" id="SSF103088">
    <property type="entry name" value="OmpA-like"/>
    <property type="match status" value="1"/>
</dbReference>
<comment type="subcellular location">
    <subcellularLocation>
        <location evidence="1">Cell outer membrane</location>
    </subcellularLocation>
</comment>
<keyword evidence="8" id="KW-1185">Reference proteome</keyword>
<dbReference type="PROSITE" id="PS51257">
    <property type="entry name" value="PROKAR_LIPOPROTEIN"/>
    <property type="match status" value="1"/>
</dbReference>
<feature type="domain" description="OmpA-like" evidence="6">
    <location>
        <begin position="66"/>
        <end position="184"/>
    </location>
</feature>
<reference evidence="7 8" key="1">
    <citation type="submission" date="2018-09" db="EMBL/GenBank/DDBJ databases">
        <title>Phylogeny of the Shewanellaceae, and recommendation for two new genera, Pseudoshewanella and Parashewanella.</title>
        <authorList>
            <person name="Wang G."/>
        </authorList>
    </citation>
    <scope>NUCLEOTIDE SEQUENCE [LARGE SCALE GENOMIC DNA]</scope>
    <source>
        <strain evidence="7 8">KCTC 22492</strain>
    </source>
</reference>
<dbReference type="PANTHER" id="PTHR30329">
    <property type="entry name" value="STATOR ELEMENT OF FLAGELLAR MOTOR COMPLEX"/>
    <property type="match status" value="1"/>
</dbReference>
<dbReference type="OrthoDB" id="9805832at2"/>
<dbReference type="RefSeq" id="WP_121853318.1">
    <property type="nucleotide sequence ID" value="NZ_CP037952.1"/>
</dbReference>
<keyword evidence="2 4" id="KW-0472">Membrane</keyword>
<proteinExistence type="predicted"/>
<dbReference type="Pfam" id="PF00691">
    <property type="entry name" value="OmpA"/>
    <property type="match status" value="1"/>
</dbReference>
<evidence type="ECO:0000256" key="3">
    <source>
        <dbReference type="ARBA" id="ARBA00023237"/>
    </source>
</evidence>
<keyword evidence="3" id="KW-0998">Cell outer membrane</keyword>
<protein>
    <submittedName>
        <fullName evidence="7">OmpA family protein</fullName>
    </submittedName>
</protein>
<dbReference type="InterPro" id="IPR006664">
    <property type="entry name" value="OMP_bac"/>
</dbReference>
<keyword evidence="5" id="KW-0732">Signal</keyword>
<evidence type="ECO:0000256" key="5">
    <source>
        <dbReference type="SAM" id="SignalP"/>
    </source>
</evidence>
<dbReference type="PRINTS" id="PR01021">
    <property type="entry name" value="OMPADOMAIN"/>
</dbReference>
<dbReference type="CDD" id="cd07185">
    <property type="entry name" value="OmpA_C-like"/>
    <property type="match status" value="1"/>
</dbReference>
<dbReference type="EMBL" id="QYYH01000046">
    <property type="protein sequence ID" value="RJY16471.1"/>
    <property type="molecule type" value="Genomic_DNA"/>
</dbReference>
<evidence type="ECO:0000313" key="8">
    <source>
        <dbReference type="Proteomes" id="UP000273022"/>
    </source>
</evidence>
<dbReference type="Gene3D" id="3.30.1330.60">
    <property type="entry name" value="OmpA-like domain"/>
    <property type="match status" value="1"/>
</dbReference>
<dbReference type="AlphaFoldDB" id="A0A3A6TQM9"/>
<dbReference type="GO" id="GO:0009279">
    <property type="term" value="C:cell outer membrane"/>
    <property type="evidence" value="ECO:0007669"/>
    <property type="project" value="UniProtKB-SubCell"/>
</dbReference>